<dbReference type="InterPro" id="IPR001633">
    <property type="entry name" value="EAL_dom"/>
</dbReference>
<dbReference type="PANTHER" id="PTHR33121:SF79">
    <property type="entry name" value="CYCLIC DI-GMP PHOSPHODIESTERASE PDED-RELATED"/>
    <property type="match status" value="1"/>
</dbReference>
<keyword evidence="4" id="KW-1185">Reference proteome</keyword>
<accession>A0ABU8S7N0</accession>
<dbReference type="SMART" id="SM00052">
    <property type="entry name" value="EAL"/>
    <property type="match status" value="1"/>
</dbReference>
<dbReference type="RefSeq" id="WP_339966251.1">
    <property type="nucleotide sequence ID" value="NZ_JBBHJY010000003.1"/>
</dbReference>
<dbReference type="SUPFAM" id="SSF55073">
    <property type="entry name" value="Nucleotide cyclase"/>
    <property type="match status" value="1"/>
</dbReference>
<dbReference type="InterPro" id="IPR043128">
    <property type="entry name" value="Rev_trsase/Diguanyl_cyclase"/>
</dbReference>
<dbReference type="PROSITE" id="PS50887">
    <property type="entry name" value="GGDEF"/>
    <property type="match status" value="1"/>
</dbReference>
<feature type="domain" description="EAL" evidence="1">
    <location>
        <begin position="177"/>
        <end position="423"/>
    </location>
</feature>
<dbReference type="Gene3D" id="3.20.20.450">
    <property type="entry name" value="EAL domain"/>
    <property type="match status" value="1"/>
</dbReference>
<dbReference type="Proteomes" id="UP001379235">
    <property type="component" value="Unassembled WGS sequence"/>
</dbReference>
<dbReference type="CDD" id="cd01948">
    <property type="entry name" value="EAL"/>
    <property type="match status" value="1"/>
</dbReference>
<dbReference type="PANTHER" id="PTHR33121">
    <property type="entry name" value="CYCLIC DI-GMP PHOSPHODIESTERASE PDEF"/>
    <property type="match status" value="1"/>
</dbReference>
<reference evidence="3 4" key="1">
    <citation type="submission" date="2024-03" db="EMBL/GenBank/DDBJ databases">
        <authorList>
            <person name="Jo J.-H."/>
        </authorList>
    </citation>
    <scope>NUCLEOTIDE SEQUENCE [LARGE SCALE GENOMIC DNA]</scope>
    <source>
        <strain evidence="3 4">AS3R-12</strain>
    </source>
</reference>
<gene>
    <name evidence="3" type="ORF">WG900_08335</name>
</gene>
<evidence type="ECO:0000313" key="4">
    <source>
        <dbReference type="Proteomes" id="UP001379235"/>
    </source>
</evidence>
<evidence type="ECO:0000259" key="1">
    <source>
        <dbReference type="PROSITE" id="PS50883"/>
    </source>
</evidence>
<dbReference type="SUPFAM" id="SSF141868">
    <property type="entry name" value="EAL domain-like"/>
    <property type="match status" value="1"/>
</dbReference>
<proteinExistence type="predicted"/>
<protein>
    <submittedName>
        <fullName evidence="3">Bifunctional diguanylate cyclase/phosphodiesterase</fullName>
    </submittedName>
</protein>
<dbReference type="PROSITE" id="PS50883">
    <property type="entry name" value="EAL"/>
    <property type="match status" value="1"/>
</dbReference>
<dbReference type="Pfam" id="PF00990">
    <property type="entry name" value="GGDEF"/>
    <property type="match status" value="1"/>
</dbReference>
<sequence>MDVLALAERDALTGLMGPDAARQQLGRWLDEGPVHALLLAFPRLDAINLAWGASAGDGALAEVATRLTHYAGSEIDAAWFAARIGGGSFLLASREACSRERWAIIAEGLAEAVARPIGAQAGDMRLSPRLALLRAAPGEDAESVLDRLGQAQSALGQKSSQRIGWVGGKVSGVGRSAARLDADLLQAIDRDEIEILFQPQYALPGDALIGAEALARWQHPKLGLIGAGALFAIAERADHVAQLSHHIAAKACKLAASWPDHLHLSINVTAADLAADNYAEVLSGIVARSGMAADRIVLEVTEQALVWDIALARRSLTTLVGQGMGVALDDFGAGFCNFRYLKLLPLQKLKLDRTMVEGIAEDSRDLAVLRGIVAMARALDLGVLAEGIENEAQRAAVEAEGCSAWQGFLGAKPMGAGAFAELF</sequence>
<evidence type="ECO:0000313" key="3">
    <source>
        <dbReference type="EMBL" id="MEJ6009926.1"/>
    </source>
</evidence>
<evidence type="ECO:0000259" key="2">
    <source>
        <dbReference type="PROSITE" id="PS50887"/>
    </source>
</evidence>
<name>A0ABU8S7N0_9SPHN</name>
<feature type="domain" description="GGDEF" evidence="2">
    <location>
        <begin position="32"/>
        <end position="168"/>
    </location>
</feature>
<dbReference type="EMBL" id="JBBHJY010000003">
    <property type="protein sequence ID" value="MEJ6009926.1"/>
    <property type="molecule type" value="Genomic_DNA"/>
</dbReference>
<dbReference type="InterPro" id="IPR035919">
    <property type="entry name" value="EAL_sf"/>
</dbReference>
<dbReference type="InterPro" id="IPR050706">
    <property type="entry name" value="Cyclic-di-GMP_PDE-like"/>
</dbReference>
<comment type="caution">
    <text evidence="3">The sequence shown here is derived from an EMBL/GenBank/DDBJ whole genome shotgun (WGS) entry which is preliminary data.</text>
</comment>
<organism evidence="3 4">
    <name type="scientific">Novosphingobium aquae</name>
    <dbReference type="NCBI Taxonomy" id="3133435"/>
    <lineage>
        <taxon>Bacteria</taxon>
        <taxon>Pseudomonadati</taxon>
        <taxon>Pseudomonadota</taxon>
        <taxon>Alphaproteobacteria</taxon>
        <taxon>Sphingomonadales</taxon>
        <taxon>Sphingomonadaceae</taxon>
        <taxon>Novosphingobium</taxon>
    </lineage>
</organism>
<dbReference type="InterPro" id="IPR029787">
    <property type="entry name" value="Nucleotide_cyclase"/>
</dbReference>
<dbReference type="Gene3D" id="3.30.70.270">
    <property type="match status" value="1"/>
</dbReference>
<dbReference type="InterPro" id="IPR000160">
    <property type="entry name" value="GGDEF_dom"/>
</dbReference>
<dbReference type="SMART" id="SM00267">
    <property type="entry name" value="GGDEF"/>
    <property type="match status" value="1"/>
</dbReference>
<dbReference type="Pfam" id="PF00563">
    <property type="entry name" value="EAL"/>
    <property type="match status" value="1"/>
</dbReference>